<evidence type="ECO:0000256" key="1">
    <source>
        <dbReference type="ARBA" id="ARBA00022679"/>
    </source>
</evidence>
<sequence>MEDNLVKQGIIPRAGLSPQELKEVRELWEACNSHDHIDIKLNWSTLSDRPPGVVNDFLFYRDDRIVGFLAIYSFLSTEVEISGMVHPDVRNQGIFGQLVQVALEACRGRGVPKAIFINERGSASGKAFLAELGAGCSFSEYVMELQEDAAGAPQTGEQPITLRSASVQDTELLVELNTSGFNMPEDDAREYVNQTITGDKERTWVAELGLGEQKEPIAKIGAMIGEDSSGFIYGFCVLPAYRGKGYGRQILSQTIVELKQRHQAGKVKLEVAVENEKALGLYESCGFRTKNANDYYVLMLDKNE</sequence>
<dbReference type="Proteomes" id="UP000618579">
    <property type="component" value="Unassembled WGS sequence"/>
</dbReference>
<evidence type="ECO:0000256" key="2">
    <source>
        <dbReference type="ARBA" id="ARBA00023315"/>
    </source>
</evidence>
<accession>A0ABX1ZR30</accession>
<feature type="domain" description="N-acetyltransferase" evidence="3">
    <location>
        <begin position="11"/>
        <end position="148"/>
    </location>
</feature>
<dbReference type="InterPro" id="IPR050680">
    <property type="entry name" value="YpeA/RimI_acetyltransf"/>
</dbReference>
<reference evidence="4 5" key="1">
    <citation type="submission" date="2019-10" db="EMBL/GenBank/DDBJ databases">
        <title>Description of Paenibacillus pedi sp. nov.</title>
        <authorList>
            <person name="Carlier A."/>
            <person name="Qi S."/>
        </authorList>
    </citation>
    <scope>NUCLEOTIDE SEQUENCE [LARGE SCALE GENOMIC DNA]</scope>
    <source>
        <strain evidence="4 5">LMG 31457</strain>
    </source>
</reference>
<dbReference type="Pfam" id="PF00583">
    <property type="entry name" value="Acetyltransf_1"/>
    <property type="match status" value="2"/>
</dbReference>
<name>A0ABX1ZR30_9BACL</name>
<dbReference type="InterPro" id="IPR000182">
    <property type="entry name" value="GNAT_dom"/>
</dbReference>
<protein>
    <submittedName>
        <fullName evidence="4">GNAT family N-acetyltransferase</fullName>
    </submittedName>
</protein>
<dbReference type="CDD" id="cd04301">
    <property type="entry name" value="NAT_SF"/>
    <property type="match status" value="2"/>
</dbReference>
<keyword evidence="2" id="KW-0012">Acyltransferase</keyword>
<evidence type="ECO:0000313" key="5">
    <source>
        <dbReference type="Proteomes" id="UP000618579"/>
    </source>
</evidence>
<evidence type="ECO:0000313" key="4">
    <source>
        <dbReference type="EMBL" id="NOV02522.1"/>
    </source>
</evidence>
<organism evidence="4 5">
    <name type="scientific">Paenibacillus planticolens</name>
    <dbReference type="NCBI Taxonomy" id="2654976"/>
    <lineage>
        <taxon>Bacteria</taxon>
        <taxon>Bacillati</taxon>
        <taxon>Bacillota</taxon>
        <taxon>Bacilli</taxon>
        <taxon>Bacillales</taxon>
        <taxon>Paenibacillaceae</taxon>
        <taxon>Paenibacillus</taxon>
    </lineage>
</organism>
<feature type="domain" description="N-acetyltransferase" evidence="3">
    <location>
        <begin position="160"/>
        <end position="304"/>
    </location>
</feature>
<proteinExistence type="predicted"/>
<dbReference type="Gene3D" id="3.40.630.30">
    <property type="match status" value="1"/>
</dbReference>
<dbReference type="PANTHER" id="PTHR43420">
    <property type="entry name" value="ACETYLTRANSFERASE"/>
    <property type="match status" value="1"/>
</dbReference>
<gene>
    <name evidence="4" type="ORF">GC097_21200</name>
</gene>
<dbReference type="PROSITE" id="PS51186">
    <property type="entry name" value="GNAT"/>
    <property type="match status" value="2"/>
</dbReference>
<evidence type="ECO:0000259" key="3">
    <source>
        <dbReference type="PROSITE" id="PS51186"/>
    </source>
</evidence>
<keyword evidence="1" id="KW-0808">Transferase</keyword>
<keyword evidence="5" id="KW-1185">Reference proteome</keyword>
<dbReference type="EMBL" id="WHNZ01000045">
    <property type="protein sequence ID" value="NOV02522.1"/>
    <property type="molecule type" value="Genomic_DNA"/>
</dbReference>
<dbReference type="InterPro" id="IPR016181">
    <property type="entry name" value="Acyl_CoA_acyltransferase"/>
</dbReference>
<dbReference type="SUPFAM" id="SSF55729">
    <property type="entry name" value="Acyl-CoA N-acyltransferases (Nat)"/>
    <property type="match status" value="2"/>
</dbReference>
<comment type="caution">
    <text evidence="4">The sequence shown here is derived from an EMBL/GenBank/DDBJ whole genome shotgun (WGS) entry which is preliminary data.</text>
</comment>